<evidence type="ECO:0000313" key="3">
    <source>
        <dbReference type="Proteomes" id="UP001150238"/>
    </source>
</evidence>
<dbReference type="InterPro" id="IPR000073">
    <property type="entry name" value="AB_hydrolase_1"/>
</dbReference>
<evidence type="ECO:0000313" key="2">
    <source>
        <dbReference type="EMBL" id="KAJ4488755.1"/>
    </source>
</evidence>
<protein>
    <submittedName>
        <fullName evidence="2">Alpha/Beta hydrolase protein</fullName>
    </submittedName>
</protein>
<dbReference type="PANTHER" id="PTHR43798">
    <property type="entry name" value="MONOACYLGLYCEROL LIPASE"/>
    <property type="match status" value="1"/>
</dbReference>
<feature type="domain" description="AB hydrolase-1" evidence="1">
    <location>
        <begin position="35"/>
        <end position="143"/>
    </location>
</feature>
<dbReference type="AlphaFoldDB" id="A0A9W9ASE8"/>
<dbReference type="InterPro" id="IPR000639">
    <property type="entry name" value="Epox_hydrolase-like"/>
</dbReference>
<evidence type="ECO:0000259" key="1">
    <source>
        <dbReference type="Pfam" id="PF00561"/>
    </source>
</evidence>
<dbReference type="Pfam" id="PF00561">
    <property type="entry name" value="Abhydrolase_1"/>
    <property type="match status" value="1"/>
</dbReference>
<dbReference type="EMBL" id="JANVFS010000008">
    <property type="protein sequence ID" value="KAJ4488755.1"/>
    <property type="molecule type" value="Genomic_DNA"/>
</dbReference>
<gene>
    <name evidence="2" type="ORF">C8J55DRAFT_423378</name>
</gene>
<dbReference type="InterPro" id="IPR050266">
    <property type="entry name" value="AB_hydrolase_sf"/>
</dbReference>
<comment type="caution">
    <text evidence="2">The sequence shown here is derived from an EMBL/GenBank/DDBJ whole genome shotgun (WGS) entry which is preliminary data.</text>
</comment>
<dbReference type="PANTHER" id="PTHR43798:SF33">
    <property type="entry name" value="HYDROLASE, PUTATIVE (AFU_ORTHOLOGUE AFUA_2G14860)-RELATED"/>
    <property type="match status" value="1"/>
</dbReference>
<dbReference type="Proteomes" id="UP001150238">
    <property type="component" value="Unassembled WGS sequence"/>
</dbReference>
<reference evidence="2" key="1">
    <citation type="submission" date="2022-08" db="EMBL/GenBank/DDBJ databases">
        <authorList>
            <consortium name="DOE Joint Genome Institute"/>
            <person name="Min B."/>
            <person name="Riley R."/>
            <person name="Sierra-Patev S."/>
            <person name="Naranjo-Ortiz M."/>
            <person name="Looney B."/>
            <person name="Konkel Z."/>
            <person name="Slot J.C."/>
            <person name="Sakamoto Y."/>
            <person name="Steenwyk J.L."/>
            <person name="Rokas A."/>
            <person name="Carro J."/>
            <person name="Camarero S."/>
            <person name="Ferreira P."/>
            <person name="Molpeceres G."/>
            <person name="Ruiz-Duenas F.J."/>
            <person name="Serrano A."/>
            <person name="Henrissat B."/>
            <person name="Drula E."/>
            <person name="Hughes K.W."/>
            <person name="Mata J.L."/>
            <person name="Ishikawa N.K."/>
            <person name="Vargas-Isla R."/>
            <person name="Ushijima S."/>
            <person name="Smith C.A."/>
            <person name="Ahrendt S."/>
            <person name="Andreopoulos W."/>
            <person name="He G."/>
            <person name="Labutti K."/>
            <person name="Lipzen A."/>
            <person name="Ng V."/>
            <person name="Sandor L."/>
            <person name="Barry K."/>
            <person name="Martinez A.T."/>
            <person name="Xiao Y."/>
            <person name="Gibbons J.G."/>
            <person name="Terashima K."/>
            <person name="Hibbett D.S."/>
            <person name="Grigoriev I.V."/>
        </authorList>
    </citation>
    <scope>NUCLEOTIDE SEQUENCE</scope>
    <source>
        <strain evidence="2">Sp2 HRB7682 ss15</strain>
    </source>
</reference>
<keyword evidence="2" id="KW-0378">Hydrolase</keyword>
<dbReference type="Gene3D" id="3.40.50.1820">
    <property type="entry name" value="alpha/beta hydrolase"/>
    <property type="match status" value="1"/>
</dbReference>
<accession>A0A9W9ASE8</accession>
<dbReference type="SUPFAM" id="SSF53474">
    <property type="entry name" value="alpha/beta-Hydrolases"/>
    <property type="match status" value="1"/>
</dbReference>
<name>A0A9W9ASE8_9AGAR</name>
<reference evidence="2" key="2">
    <citation type="journal article" date="2023" name="Proc. Natl. Acad. Sci. U.S.A.">
        <title>A global phylogenomic analysis of the shiitake genus Lentinula.</title>
        <authorList>
            <person name="Sierra-Patev S."/>
            <person name="Min B."/>
            <person name="Naranjo-Ortiz M."/>
            <person name="Looney B."/>
            <person name="Konkel Z."/>
            <person name="Slot J.C."/>
            <person name="Sakamoto Y."/>
            <person name="Steenwyk J.L."/>
            <person name="Rokas A."/>
            <person name="Carro J."/>
            <person name="Camarero S."/>
            <person name="Ferreira P."/>
            <person name="Molpeceres G."/>
            <person name="Ruiz-Duenas F.J."/>
            <person name="Serrano A."/>
            <person name="Henrissat B."/>
            <person name="Drula E."/>
            <person name="Hughes K.W."/>
            <person name="Mata J.L."/>
            <person name="Ishikawa N.K."/>
            <person name="Vargas-Isla R."/>
            <person name="Ushijima S."/>
            <person name="Smith C.A."/>
            <person name="Donoghue J."/>
            <person name="Ahrendt S."/>
            <person name="Andreopoulos W."/>
            <person name="He G."/>
            <person name="LaButti K."/>
            <person name="Lipzen A."/>
            <person name="Ng V."/>
            <person name="Riley R."/>
            <person name="Sandor L."/>
            <person name="Barry K."/>
            <person name="Martinez A.T."/>
            <person name="Xiao Y."/>
            <person name="Gibbons J.G."/>
            <person name="Terashima K."/>
            <person name="Grigoriev I.V."/>
            <person name="Hibbett D."/>
        </authorList>
    </citation>
    <scope>NUCLEOTIDE SEQUENCE</scope>
    <source>
        <strain evidence="2">Sp2 HRB7682 ss15</strain>
    </source>
</reference>
<dbReference type="InterPro" id="IPR029058">
    <property type="entry name" value="AB_hydrolase_fold"/>
</dbReference>
<dbReference type="PRINTS" id="PR00412">
    <property type="entry name" value="EPOXHYDRLASE"/>
</dbReference>
<proteinExistence type="predicted"/>
<sequence length="347" mass="38867">MPFVQVKTRSGRIKFNYTISTPNSDSAENINPDLPVLLCFHSLAFPHVFHSQFADPLLRKFNLVVFDFRTHGDTEGEDLPEGYGIKEAAEDSLAFMDALRLPACHFVAIDYGSPIALQIAIDHPDRALSLFFVSQICLKEPPDVCEGHRQVYDSWTSAFPAPDQFDVELGMEGGYGFSQFMFSNKMTNLAQALFNATFPLCQKHWGYHGKRNFRVATLDLLCGRQSQTKAALSRLRCPVKLVYGTDDVAYNQDYSEEFLQDLEDAGVEASLFVVPGAPHFVGVDYASQVNPVLHDFILQNDDRKPPPVSGHILSPWDALLRSNGWTPEGNNDSDDEDDFVITYVSSR</sequence>
<dbReference type="GO" id="GO:0016787">
    <property type="term" value="F:hydrolase activity"/>
    <property type="evidence" value="ECO:0007669"/>
    <property type="project" value="UniProtKB-KW"/>
</dbReference>
<organism evidence="2 3">
    <name type="scientific">Lentinula lateritia</name>
    <dbReference type="NCBI Taxonomy" id="40482"/>
    <lineage>
        <taxon>Eukaryota</taxon>
        <taxon>Fungi</taxon>
        <taxon>Dikarya</taxon>
        <taxon>Basidiomycota</taxon>
        <taxon>Agaricomycotina</taxon>
        <taxon>Agaricomycetes</taxon>
        <taxon>Agaricomycetidae</taxon>
        <taxon>Agaricales</taxon>
        <taxon>Marasmiineae</taxon>
        <taxon>Omphalotaceae</taxon>
        <taxon>Lentinula</taxon>
    </lineage>
</organism>
<dbReference type="GO" id="GO:0016020">
    <property type="term" value="C:membrane"/>
    <property type="evidence" value="ECO:0007669"/>
    <property type="project" value="TreeGrafter"/>
</dbReference>